<dbReference type="Proteomes" id="UP001058974">
    <property type="component" value="Chromosome 3"/>
</dbReference>
<feature type="domain" description="Smr" evidence="2">
    <location>
        <begin position="315"/>
        <end position="427"/>
    </location>
</feature>
<dbReference type="InterPro" id="IPR036063">
    <property type="entry name" value="Smr_dom_sf"/>
</dbReference>
<feature type="region of interest" description="Disordered" evidence="1">
    <location>
        <begin position="1"/>
        <end position="63"/>
    </location>
</feature>
<protein>
    <recommendedName>
        <fullName evidence="2">Smr domain-containing protein</fullName>
    </recommendedName>
</protein>
<evidence type="ECO:0000259" key="2">
    <source>
        <dbReference type="PROSITE" id="PS50828"/>
    </source>
</evidence>
<accession>A0A9D4XVL0</accession>
<evidence type="ECO:0000256" key="1">
    <source>
        <dbReference type="SAM" id="MobiDB-lite"/>
    </source>
</evidence>
<dbReference type="OrthoDB" id="3231855at2759"/>
<reference evidence="3 4" key="1">
    <citation type="journal article" date="2022" name="Nat. Genet.">
        <title>Improved pea reference genome and pan-genome highlight genomic features and evolutionary characteristics.</title>
        <authorList>
            <person name="Yang T."/>
            <person name="Liu R."/>
            <person name="Luo Y."/>
            <person name="Hu S."/>
            <person name="Wang D."/>
            <person name="Wang C."/>
            <person name="Pandey M.K."/>
            <person name="Ge S."/>
            <person name="Xu Q."/>
            <person name="Li N."/>
            <person name="Li G."/>
            <person name="Huang Y."/>
            <person name="Saxena R.K."/>
            <person name="Ji Y."/>
            <person name="Li M."/>
            <person name="Yan X."/>
            <person name="He Y."/>
            <person name="Liu Y."/>
            <person name="Wang X."/>
            <person name="Xiang C."/>
            <person name="Varshney R.K."/>
            <person name="Ding H."/>
            <person name="Gao S."/>
            <person name="Zong X."/>
        </authorList>
    </citation>
    <scope>NUCLEOTIDE SEQUENCE [LARGE SCALE GENOMIC DNA]</scope>
    <source>
        <strain evidence="3 4">cv. Zhongwan 6</strain>
    </source>
</reference>
<name>A0A9D4XVL0_PEA</name>
<gene>
    <name evidence="3" type="ORF">KIW84_033303</name>
</gene>
<proteinExistence type="predicted"/>
<dbReference type="Pfam" id="PF08590">
    <property type="entry name" value="DUF1771"/>
    <property type="match status" value="1"/>
</dbReference>
<dbReference type="InterPro" id="IPR013899">
    <property type="entry name" value="DUF1771"/>
</dbReference>
<comment type="caution">
    <text evidence="3">The sequence shown here is derived from an EMBL/GenBank/DDBJ whole genome shotgun (WGS) entry which is preliminary data.</text>
</comment>
<dbReference type="Gene3D" id="3.30.1370.110">
    <property type="match status" value="1"/>
</dbReference>
<dbReference type="PANTHER" id="PTHR47812:SF2">
    <property type="entry name" value="SMR (SMALL MUTS RELATED) DOMAIN-CONTAINING PROTEIN"/>
    <property type="match status" value="1"/>
</dbReference>
<dbReference type="SUPFAM" id="SSF160443">
    <property type="entry name" value="SMR domain-like"/>
    <property type="match status" value="1"/>
</dbReference>
<keyword evidence="4" id="KW-1185">Reference proteome</keyword>
<dbReference type="SMART" id="SM00463">
    <property type="entry name" value="SMR"/>
    <property type="match status" value="1"/>
</dbReference>
<dbReference type="AlphaFoldDB" id="A0A9D4XVL0"/>
<feature type="compositionally biased region" description="Basic and acidic residues" evidence="1">
    <location>
        <begin position="27"/>
        <end position="43"/>
    </location>
</feature>
<feature type="compositionally biased region" description="Polar residues" evidence="1">
    <location>
        <begin position="1"/>
        <end position="21"/>
    </location>
</feature>
<dbReference type="InterPro" id="IPR002625">
    <property type="entry name" value="Smr_dom"/>
</dbReference>
<dbReference type="EMBL" id="JAMSHJ010000003">
    <property type="protein sequence ID" value="KAI5428246.1"/>
    <property type="molecule type" value="Genomic_DNA"/>
</dbReference>
<evidence type="ECO:0000313" key="3">
    <source>
        <dbReference type="EMBL" id="KAI5428246.1"/>
    </source>
</evidence>
<dbReference type="Gramene" id="Psat03G0330300-T1">
    <property type="protein sequence ID" value="KAI5428246.1"/>
    <property type="gene ID" value="KIW84_033303"/>
</dbReference>
<dbReference type="SMART" id="SM01162">
    <property type="entry name" value="DUF1771"/>
    <property type="match status" value="1"/>
</dbReference>
<organism evidence="3 4">
    <name type="scientific">Pisum sativum</name>
    <name type="common">Garden pea</name>
    <name type="synonym">Lathyrus oleraceus</name>
    <dbReference type="NCBI Taxonomy" id="3888"/>
    <lineage>
        <taxon>Eukaryota</taxon>
        <taxon>Viridiplantae</taxon>
        <taxon>Streptophyta</taxon>
        <taxon>Embryophyta</taxon>
        <taxon>Tracheophyta</taxon>
        <taxon>Spermatophyta</taxon>
        <taxon>Magnoliopsida</taxon>
        <taxon>eudicotyledons</taxon>
        <taxon>Gunneridae</taxon>
        <taxon>Pentapetalae</taxon>
        <taxon>rosids</taxon>
        <taxon>fabids</taxon>
        <taxon>Fabales</taxon>
        <taxon>Fabaceae</taxon>
        <taxon>Papilionoideae</taxon>
        <taxon>50 kb inversion clade</taxon>
        <taxon>NPAAA clade</taxon>
        <taxon>Hologalegina</taxon>
        <taxon>IRL clade</taxon>
        <taxon>Fabeae</taxon>
        <taxon>Lathyrus</taxon>
    </lineage>
</organism>
<feature type="region of interest" description="Disordered" evidence="1">
    <location>
        <begin position="194"/>
        <end position="216"/>
    </location>
</feature>
<dbReference type="PANTHER" id="PTHR47812">
    <property type="entry name" value="SMR (SMALL MUTS RELATED) DOMAIN-CONTAINING PROTEIN"/>
    <property type="match status" value="1"/>
</dbReference>
<sequence length="431" mass="47863">MTVSAGSSLKMSWSRGKQPSGWTAFDIKQKNKNNIESEVDKDPFPPIGSSGSMRHGDKLGKKKHVPMKPFSSVLLPNENFPSLSEDGNGRKAVFGYDSDGKSRGTTAQEDVNLASKKLKEQHPWAENSLIDDILAAVNNNVDKAVALLETMVSADDFEECKVSSYPHPRPTISKTGESHTLEMVNDDILFNSSIGGHLQDNDKDSENRSSSSSQKFSDVSNLKYKMDLLNSIPVEPEWEEDDIYISHRKDALKTMRSASRHSKAAANAFLKGEHFSAQQHSSRAREEWNNAEKLNSEAATKILSIRNSDNDISRLDLHGLHAAEAVQALQEHLCRIESQGFSKSSTLSNGVKKNGHAQSTLGSLNFMEWENLEKPLRLRSLALNVITGVGNHSRGQAALPTAVRSFLSENRYRFEEMRPGVITVWPKFRQS</sequence>
<dbReference type="Gramene" id="PSAT_LOCUS12744_t1">
    <property type="protein sequence ID" value="CAL5192881.1"/>
    <property type="gene ID" value="PSAT_LOCUS12744"/>
</dbReference>
<dbReference type="PROSITE" id="PS50828">
    <property type="entry name" value="SMR"/>
    <property type="match status" value="1"/>
</dbReference>
<evidence type="ECO:0000313" key="4">
    <source>
        <dbReference type="Proteomes" id="UP001058974"/>
    </source>
</evidence>